<comment type="similarity">
    <text evidence="1">Belongs to the ATP-dependent DNA ligase family.</text>
</comment>
<dbReference type="SUPFAM" id="SSF56091">
    <property type="entry name" value="DNA ligase/mRNA capping enzyme, catalytic domain"/>
    <property type="match status" value="1"/>
</dbReference>
<dbReference type="InterPro" id="IPR012310">
    <property type="entry name" value="DNA_ligase_ATP-dep_cent"/>
</dbReference>
<dbReference type="Proteomes" id="UP000255505">
    <property type="component" value="Chromosome I"/>
</dbReference>
<dbReference type="Gene3D" id="3.30.1490.70">
    <property type="match status" value="1"/>
</dbReference>
<dbReference type="GO" id="GO:0006310">
    <property type="term" value="P:DNA recombination"/>
    <property type="evidence" value="ECO:0007669"/>
    <property type="project" value="InterPro"/>
</dbReference>
<protein>
    <recommendedName>
        <fullName evidence="3">ATP-dependent DNA ligase family profile domain-containing protein</fullName>
    </recommendedName>
</protein>
<sequence>MDLGEVMTPTLDDLQPMLLTERKTIPREPGWHFEIKYDGYRMLAMTGKPRLKSKNGADATAWFPELVRALATLPAGYILDGEVCVLDDIGRSDFARLLARARRRGWYKGADPVAYCVFDLLVGKGKDLRGQPLERRKLALRRLLPEVREGMLYIDSVEDGAWLYGHALALGLEGVVGKRAGSLYQDGERSRDWIKIKRPGAVPPKRFDRSS</sequence>
<dbReference type="GO" id="GO:0003910">
    <property type="term" value="F:DNA ligase (ATP) activity"/>
    <property type="evidence" value="ECO:0007669"/>
    <property type="project" value="InterPro"/>
</dbReference>
<dbReference type="GO" id="GO:0005524">
    <property type="term" value="F:ATP binding"/>
    <property type="evidence" value="ECO:0007669"/>
    <property type="project" value="InterPro"/>
</dbReference>
<dbReference type="PROSITE" id="PS50160">
    <property type="entry name" value="DNA_LIGASE_A3"/>
    <property type="match status" value="1"/>
</dbReference>
<proteinExistence type="inferred from homology"/>
<dbReference type="EMBL" id="LT991976">
    <property type="protein sequence ID" value="SPK73733.1"/>
    <property type="molecule type" value="Genomic_DNA"/>
</dbReference>
<dbReference type="PANTHER" id="PTHR45674:SF4">
    <property type="entry name" value="DNA LIGASE 1"/>
    <property type="match status" value="1"/>
</dbReference>
<keyword evidence="2" id="KW-0436">Ligase</keyword>
<evidence type="ECO:0000256" key="2">
    <source>
        <dbReference type="ARBA" id="ARBA00022598"/>
    </source>
</evidence>
<evidence type="ECO:0000313" key="4">
    <source>
        <dbReference type="EMBL" id="SPK73733.1"/>
    </source>
</evidence>
<dbReference type="GO" id="GO:0006281">
    <property type="term" value="P:DNA repair"/>
    <property type="evidence" value="ECO:0007669"/>
    <property type="project" value="InterPro"/>
</dbReference>
<dbReference type="Pfam" id="PF01068">
    <property type="entry name" value="DNA_ligase_A_M"/>
    <property type="match status" value="1"/>
</dbReference>
<dbReference type="Gene3D" id="3.30.470.30">
    <property type="entry name" value="DNA ligase/mRNA capping enzyme"/>
    <property type="match status" value="1"/>
</dbReference>
<name>A0A375IG24_9BURK</name>
<reference evidence="4 5" key="1">
    <citation type="submission" date="2018-01" db="EMBL/GenBank/DDBJ databases">
        <authorList>
            <person name="Gaut B.S."/>
            <person name="Morton B.R."/>
            <person name="Clegg M.T."/>
            <person name="Duvall M.R."/>
        </authorList>
    </citation>
    <scope>NUCLEOTIDE SEQUENCE [LARGE SCALE GENOMIC DNA]</scope>
    <source>
        <strain evidence="4">Cupriavidus taiwanensis LMG 19425</strain>
    </source>
</reference>
<feature type="domain" description="ATP-dependent DNA ligase family profile" evidence="3">
    <location>
        <begin position="113"/>
        <end position="198"/>
    </location>
</feature>
<dbReference type="InterPro" id="IPR050191">
    <property type="entry name" value="ATP-dep_DNA_ligase"/>
</dbReference>
<gene>
    <name evidence="4" type="ORF">CT19425_110270</name>
</gene>
<evidence type="ECO:0000256" key="1">
    <source>
        <dbReference type="ARBA" id="ARBA00007572"/>
    </source>
</evidence>
<accession>A0A375IG24</accession>
<evidence type="ECO:0000313" key="5">
    <source>
        <dbReference type="Proteomes" id="UP000255505"/>
    </source>
</evidence>
<dbReference type="PANTHER" id="PTHR45674">
    <property type="entry name" value="DNA LIGASE 1/3 FAMILY MEMBER"/>
    <property type="match status" value="1"/>
</dbReference>
<evidence type="ECO:0000259" key="3">
    <source>
        <dbReference type="PROSITE" id="PS50160"/>
    </source>
</evidence>
<organism evidence="4 5">
    <name type="scientific">Cupriavidus taiwanensis</name>
    <dbReference type="NCBI Taxonomy" id="164546"/>
    <lineage>
        <taxon>Bacteria</taxon>
        <taxon>Pseudomonadati</taxon>
        <taxon>Pseudomonadota</taxon>
        <taxon>Betaproteobacteria</taxon>
        <taxon>Burkholderiales</taxon>
        <taxon>Burkholderiaceae</taxon>
        <taxon>Cupriavidus</taxon>
    </lineage>
</organism>
<dbReference type="AlphaFoldDB" id="A0A375IG24"/>